<feature type="coiled-coil region" evidence="1">
    <location>
        <begin position="220"/>
        <end position="254"/>
    </location>
</feature>
<feature type="region of interest" description="Disordered" evidence="2">
    <location>
        <begin position="105"/>
        <end position="210"/>
    </location>
</feature>
<evidence type="ECO:0000256" key="2">
    <source>
        <dbReference type="SAM" id="MobiDB-lite"/>
    </source>
</evidence>
<name>A0A0D2I8E7_CLAB1</name>
<proteinExistence type="predicted"/>
<dbReference type="OrthoDB" id="4121300at2759"/>
<evidence type="ECO:0000313" key="4">
    <source>
        <dbReference type="Proteomes" id="UP000053789"/>
    </source>
</evidence>
<feature type="compositionally biased region" description="Basic and acidic residues" evidence="2">
    <location>
        <begin position="151"/>
        <end position="162"/>
    </location>
</feature>
<sequence length="376" mass="40962">MAKNDQRYFKLSICSLIAFDTLGLRQLLSTATMEHRSVSNREGSEQQVPPGRAAPDSTRQIQRLQLSQLVSEMAMSVKLPRKRSGLTPVARDKYGVPIIISNRAAKVGTRRRRAQGQTEPPYPRSPTSIARRPLPVPLSVPAPAAFSADSRQSKGDRKDKSRSNSNGNRQINDNDNGNDNSATASDIQVRAPGSGGKSGETNRGQRGHAGKLTLISADQLEDLRADLIQSARENSDLRHEVDMLERKLARAEDQRETYWACGVEWARREKGLQNELEHWRAQGEAATKWGSAIEGAATYGFVGGRGFGGRDELDEDQGQGSGLGLQFELGFNAEDSGTAFDTGFDTDFGTNFGAHPGLFTAAGGGEELDEERDAMM</sequence>
<keyword evidence="1" id="KW-0175">Coiled coil</keyword>
<dbReference type="RefSeq" id="XP_016619753.1">
    <property type="nucleotide sequence ID" value="XM_016763429.1"/>
</dbReference>
<protein>
    <submittedName>
        <fullName evidence="3">Uncharacterized protein</fullName>
    </submittedName>
</protein>
<organism evidence="3 4">
    <name type="scientific">Cladophialophora bantiana (strain ATCC 10958 / CBS 173.52 / CDC B-1940 / NIH 8579)</name>
    <name type="common">Xylohypha bantiana</name>
    <dbReference type="NCBI Taxonomy" id="1442370"/>
    <lineage>
        <taxon>Eukaryota</taxon>
        <taxon>Fungi</taxon>
        <taxon>Dikarya</taxon>
        <taxon>Ascomycota</taxon>
        <taxon>Pezizomycotina</taxon>
        <taxon>Eurotiomycetes</taxon>
        <taxon>Chaetothyriomycetidae</taxon>
        <taxon>Chaetothyriales</taxon>
        <taxon>Herpotrichiellaceae</taxon>
        <taxon>Cladophialophora</taxon>
    </lineage>
</organism>
<accession>A0A0D2I8E7</accession>
<dbReference type="AlphaFoldDB" id="A0A0D2I8E7"/>
<feature type="compositionally biased region" description="Polar residues" evidence="2">
    <location>
        <begin position="163"/>
        <end position="186"/>
    </location>
</feature>
<gene>
    <name evidence="3" type="ORF">Z519_05689</name>
</gene>
<evidence type="ECO:0000313" key="3">
    <source>
        <dbReference type="EMBL" id="KIW93084.1"/>
    </source>
</evidence>
<dbReference type="GeneID" id="27698617"/>
<dbReference type="VEuPathDB" id="FungiDB:Z519_05689"/>
<keyword evidence="4" id="KW-1185">Reference proteome</keyword>
<dbReference type="HOGENOM" id="CLU_735657_0_0_1"/>
<reference evidence="3" key="1">
    <citation type="submission" date="2015-01" db="EMBL/GenBank/DDBJ databases">
        <title>The Genome Sequence of Cladophialophora bantiana CBS 173.52.</title>
        <authorList>
            <consortium name="The Broad Institute Genomics Platform"/>
            <person name="Cuomo C."/>
            <person name="de Hoog S."/>
            <person name="Gorbushina A."/>
            <person name="Stielow B."/>
            <person name="Teixiera M."/>
            <person name="Abouelleil A."/>
            <person name="Chapman S.B."/>
            <person name="Priest M."/>
            <person name="Young S.K."/>
            <person name="Wortman J."/>
            <person name="Nusbaum C."/>
            <person name="Birren B."/>
        </authorList>
    </citation>
    <scope>NUCLEOTIDE SEQUENCE [LARGE SCALE GENOMIC DNA]</scope>
    <source>
        <strain evidence="3">CBS 173.52</strain>
    </source>
</reference>
<evidence type="ECO:0000256" key="1">
    <source>
        <dbReference type="SAM" id="Coils"/>
    </source>
</evidence>
<dbReference type="EMBL" id="KN846987">
    <property type="protein sequence ID" value="KIW93084.1"/>
    <property type="molecule type" value="Genomic_DNA"/>
</dbReference>
<feature type="region of interest" description="Disordered" evidence="2">
    <location>
        <begin position="35"/>
        <end position="59"/>
    </location>
</feature>
<feature type="compositionally biased region" description="Basic and acidic residues" evidence="2">
    <location>
        <begin position="35"/>
        <end position="44"/>
    </location>
</feature>
<dbReference type="Proteomes" id="UP000053789">
    <property type="component" value="Unassembled WGS sequence"/>
</dbReference>